<dbReference type="AlphaFoldDB" id="A0A0A9GD88"/>
<accession>A0A0A9GD88</accession>
<protein>
    <submittedName>
        <fullName evidence="1">Uncharacterized protein</fullName>
    </submittedName>
</protein>
<reference evidence="1" key="2">
    <citation type="journal article" date="2015" name="Data Brief">
        <title>Shoot transcriptome of the giant reed, Arundo donax.</title>
        <authorList>
            <person name="Barrero R.A."/>
            <person name="Guerrero F.D."/>
            <person name="Moolhuijzen P."/>
            <person name="Goolsby J.A."/>
            <person name="Tidwell J."/>
            <person name="Bellgard S.E."/>
            <person name="Bellgard M.I."/>
        </authorList>
    </citation>
    <scope>NUCLEOTIDE SEQUENCE</scope>
    <source>
        <tissue evidence="1">Shoot tissue taken approximately 20 cm above the soil surface</tissue>
    </source>
</reference>
<evidence type="ECO:0000313" key="1">
    <source>
        <dbReference type="EMBL" id="JAE22477.1"/>
    </source>
</evidence>
<name>A0A0A9GD88_ARUDO</name>
<reference evidence="1" key="1">
    <citation type="submission" date="2014-09" db="EMBL/GenBank/DDBJ databases">
        <authorList>
            <person name="Magalhaes I.L.F."/>
            <person name="Oliveira U."/>
            <person name="Santos F.R."/>
            <person name="Vidigal T.H.D.A."/>
            <person name="Brescovit A.D."/>
            <person name="Santos A.J."/>
        </authorList>
    </citation>
    <scope>NUCLEOTIDE SEQUENCE</scope>
    <source>
        <tissue evidence="1">Shoot tissue taken approximately 20 cm above the soil surface</tissue>
    </source>
</reference>
<proteinExistence type="predicted"/>
<dbReference type="EMBL" id="GBRH01175419">
    <property type="protein sequence ID" value="JAE22477.1"/>
    <property type="molecule type" value="Transcribed_RNA"/>
</dbReference>
<organism evidence="1">
    <name type="scientific">Arundo donax</name>
    <name type="common">Giant reed</name>
    <name type="synonym">Donax arundinaceus</name>
    <dbReference type="NCBI Taxonomy" id="35708"/>
    <lineage>
        <taxon>Eukaryota</taxon>
        <taxon>Viridiplantae</taxon>
        <taxon>Streptophyta</taxon>
        <taxon>Embryophyta</taxon>
        <taxon>Tracheophyta</taxon>
        <taxon>Spermatophyta</taxon>
        <taxon>Magnoliopsida</taxon>
        <taxon>Liliopsida</taxon>
        <taxon>Poales</taxon>
        <taxon>Poaceae</taxon>
        <taxon>PACMAD clade</taxon>
        <taxon>Arundinoideae</taxon>
        <taxon>Arundineae</taxon>
        <taxon>Arundo</taxon>
    </lineage>
</organism>
<sequence length="101" mass="11424">MLCKQRVRLQRLTLKATRKRTNPIRDCRIESLCYVHHLLLILLSITHHWLQLHGTVCHLSEPTSIQWVSSGPSSSFGRISSEVAADCSALQVETDEAAFLN</sequence>